<keyword evidence="1" id="KW-0472">Membrane</keyword>
<keyword evidence="1" id="KW-0812">Transmembrane</keyword>
<sequence>MKSNHSSTINPPTRIFNLNLSVLVKEHSISQTHSKTILALMGCSTIGKTATSMVMTWLLIVCMCIYVCTLTRRRDDYSSHKLVAKILPTITIAAVDAAATVTAAAGAAAAAAVVDAIIQVHYAN</sequence>
<organism evidence="2 3">
    <name type="scientific">Glossina pallidipes</name>
    <name type="common">Tsetse fly</name>
    <dbReference type="NCBI Taxonomy" id="7398"/>
    <lineage>
        <taxon>Eukaryota</taxon>
        <taxon>Metazoa</taxon>
        <taxon>Ecdysozoa</taxon>
        <taxon>Arthropoda</taxon>
        <taxon>Hexapoda</taxon>
        <taxon>Insecta</taxon>
        <taxon>Pterygota</taxon>
        <taxon>Neoptera</taxon>
        <taxon>Endopterygota</taxon>
        <taxon>Diptera</taxon>
        <taxon>Brachycera</taxon>
        <taxon>Muscomorpha</taxon>
        <taxon>Hippoboscoidea</taxon>
        <taxon>Glossinidae</taxon>
        <taxon>Glossina</taxon>
    </lineage>
</organism>
<dbReference type="AlphaFoldDB" id="A0A1A9Z6B2"/>
<dbReference type="VEuPathDB" id="VectorBase:GPAI005220"/>
<reference evidence="3" key="1">
    <citation type="submission" date="2014-03" db="EMBL/GenBank/DDBJ databases">
        <authorList>
            <person name="Aksoy S."/>
            <person name="Warren W."/>
            <person name="Wilson R.K."/>
        </authorList>
    </citation>
    <scope>NUCLEOTIDE SEQUENCE [LARGE SCALE GENOMIC DNA]</scope>
    <source>
        <strain evidence="3">IAEA</strain>
    </source>
</reference>
<reference evidence="2" key="2">
    <citation type="submission" date="2020-05" db="UniProtKB">
        <authorList>
            <consortium name="EnsemblMetazoa"/>
        </authorList>
    </citation>
    <scope>IDENTIFICATION</scope>
    <source>
        <strain evidence="2">IAEA</strain>
    </source>
</reference>
<name>A0A1A9Z6B2_GLOPL</name>
<keyword evidence="3" id="KW-1185">Reference proteome</keyword>
<accession>A0A1A9Z6B2</accession>
<proteinExistence type="predicted"/>
<feature type="transmembrane region" description="Helical" evidence="1">
    <location>
        <begin position="54"/>
        <end position="71"/>
    </location>
</feature>
<dbReference type="Proteomes" id="UP000092445">
    <property type="component" value="Unassembled WGS sequence"/>
</dbReference>
<protein>
    <submittedName>
        <fullName evidence="2">Uncharacterized protein</fullName>
    </submittedName>
</protein>
<keyword evidence="1" id="KW-1133">Transmembrane helix</keyword>
<evidence type="ECO:0000313" key="3">
    <source>
        <dbReference type="Proteomes" id="UP000092445"/>
    </source>
</evidence>
<evidence type="ECO:0000256" key="1">
    <source>
        <dbReference type="SAM" id="Phobius"/>
    </source>
</evidence>
<evidence type="ECO:0000313" key="2">
    <source>
        <dbReference type="EnsemblMetazoa" id="GPAI005220-PA"/>
    </source>
</evidence>
<dbReference type="EnsemblMetazoa" id="GPAI005220-RA">
    <property type="protein sequence ID" value="GPAI005220-PA"/>
    <property type="gene ID" value="GPAI005220"/>
</dbReference>